<dbReference type="AlphaFoldDB" id="A0A399SV32"/>
<protein>
    <submittedName>
        <fullName evidence="1">Uncharacterized protein</fullName>
    </submittedName>
</protein>
<evidence type="ECO:0000313" key="1">
    <source>
        <dbReference type="EMBL" id="RIJ46181.1"/>
    </source>
</evidence>
<sequence>MHSIPQKRLAKVRILIYLQYIFSFFLKKLRLKAIEKEKIEAGWRKPEAGCWKIKVARINDDWG</sequence>
<accession>A0A399SV32</accession>
<reference evidence="1 2" key="1">
    <citation type="submission" date="2018-08" db="EMBL/GenBank/DDBJ databases">
        <title>Pallidiluteibacterium maritimus gen. nov., sp. nov., isolated from coastal sediment.</title>
        <authorList>
            <person name="Zhou L.Y."/>
        </authorList>
    </citation>
    <scope>NUCLEOTIDE SEQUENCE [LARGE SCALE GENOMIC DNA]</scope>
    <source>
        <strain evidence="1 2">XSD2</strain>
    </source>
</reference>
<evidence type="ECO:0000313" key="2">
    <source>
        <dbReference type="Proteomes" id="UP000265926"/>
    </source>
</evidence>
<comment type="caution">
    <text evidence="1">The sequence shown here is derived from an EMBL/GenBank/DDBJ whole genome shotgun (WGS) entry which is preliminary data.</text>
</comment>
<gene>
    <name evidence="1" type="ORF">D1614_19610</name>
</gene>
<organism evidence="1 2">
    <name type="scientific">Maribellus luteus</name>
    <dbReference type="NCBI Taxonomy" id="2305463"/>
    <lineage>
        <taxon>Bacteria</taxon>
        <taxon>Pseudomonadati</taxon>
        <taxon>Bacteroidota</taxon>
        <taxon>Bacteroidia</taxon>
        <taxon>Marinilabiliales</taxon>
        <taxon>Prolixibacteraceae</taxon>
        <taxon>Maribellus</taxon>
    </lineage>
</organism>
<dbReference type="Proteomes" id="UP000265926">
    <property type="component" value="Unassembled WGS sequence"/>
</dbReference>
<dbReference type="EMBL" id="QWGR01000016">
    <property type="protein sequence ID" value="RIJ46181.1"/>
    <property type="molecule type" value="Genomic_DNA"/>
</dbReference>
<proteinExistence type="predicted"/>
<keyword evidence="2" id="KW-1185">Reference proteome</keyword>
<name>A0A399SV32_9BACT</name>